<evidence type="ECO:0000256" key="4">
    <source>
        <dbReference type="ARBA" id="ARBA00022603"/>
    </source>
</evidence>
<evidence type="ECO:0000256" key="3">
    <source>
        <dbReference type="ARBA" id="ARBA00022552"/>
    </source>
</evidence>
<dbReference type="CDD" id="cd02440">
    <property type="entry name" value="AdoMet_MTases"/>
    <property type="match status" value="1"/>
</dbReference>
<dbReference type="InterPro" id="IPR042036">
    <property type="entry name" value="RRP8_N"/>
</dbReference>
<dbReference type="EMBL" id="KZ678133">
    <property type="protein sequence ID" value="PSN68779.1"/>
    <property type="molecule type" value="Genomic_DNA"/>
</dbReference>
<dbReference type="InterPro" id="IPR007823">
    <property type="entry name" value="RRP8"/>
</dbReference>
<keyword evidence="12" id="KW-1185">Reference proteome</keyword>
<dbReference type="GO" id="GO:0042273">
    <property type="term" value="P:ribosomal large subunit biogenesis"/>
    <property type="evidence" value="ECO:0007669"/>
    <property type="project" value="TreeGrafter"/>
</dbReference>
<feature type="region of interest" description="Disordered" evidence="10">
    <location>
        <begin position="246"/>
        <end position="280"/>
    </location>
</feature>
<evidence type="ECO:0000256" key="8">
    <source>
        <dbReference type="ARBA" id="ARBA00076672"/>
    </source>
</evidence>
<gene>
    <name evidence="11" type="ORF">BS50DRAFT_324156</name>
</gene>
<feature type="compositionally biased region" description="Polar residues" evidence="10">
    <location>
        <begin position="8"/>
        <end position="18"/>
    </location>
</feature>
<evidence type="ECO:0000313" key="12">
    <source>
        <dbReference type="Proteomes" id="UP000240883"/>
    </source>
</evidence>
<name>A0A2T2NTS1_CORCC</name>
<dbReference type="EC" id="2.1.1.-" evidence="9"/>
<dbReference type="PANTHER" id="PTHR12787">
    <property type="entry name" value="RIBOSOMAL RNA-PROCESSING PROTEIN 8"/>
    <property type="match status" value="1"/>
</dbReference>
<dbReference type="GO" id="GO:0005730">
    <property type="term" value="C:nucleolus"/>
    <property type="evidence" value="ECO:0007669"/>
    <property type="project" value="UniProtKB-SubCell"/>
</dbReference>
<keyword evidence="3 9" id="KW-0698">rRNA processing</keyword>
<feature type="compositionally biased region" description="Basic residues" evidence="10">
    <location>
        <begin position="255"/>
        <end position="264"/>
    </location>
</feature>
<proteinExistence type="inferred from homology"/>
<dbReference type="Pfam" id="PF05148">
    <property type="entry name" value="Methyltransf_8"/>
    <property type="match status" value="1"/>
</dbReference>
<dbReference type="Gene3D" id="3.40.50.150">
    <property type="entry name" value="Vaccinia Virus protein VP39"/>
    <property type="match status" value="1"/>
</dbReference>
<organism evidence="11 12">
    <name type="scientific">Corynespora cassiicola Philippines</name>
    <dbReference type="NCBI Taxonomy" id="1448308"/>
    <lineage>
        <taxon>Eukaryota</taxon>
        <taxon>Fungi</taxon>
        <taxon>Dikarya</taxon>
        <taxon>Ascomycota</taxon>
        <taxon>Pezizomycotina</taxon>
        <taxon>Dothideomycetes</taxon>
        <taxon>Pleosporomycetidae</taxon>
        <taxon>Pleosporales</taxon>
        <taxon>Corynesporascaceae</taxon>
        <taxon>Corynespora</taxon>
    </lineage>
</organism>
<evidence type="ECO:0000313" key="11">
    <source>
        <dbReference type="EMBL" id="PSN68779.1"/>
    </source>
</evidence>
<feature type="region of interest" description="Disordered" evidence="10">
    <location>
        <begin position="392"/>
        <end position="447"/>
    </location>
</feature>
<dbReference type="STRING" id="1448308.A0A2T2NTS1"/>
<keyword evidence="5 9" id="KW-0808">Transferase</keyword>
<dbReference type="PANTHER" id="PTHR12787:SF0">
    <property type="entry name" value="RIBOSOMAL RNA-PROCESSING PROTEIN 8"/>
    <property type="match status" value="1"/>
</dbReference>
<feature type="compositionally biased region" description="Basic and acidic residues" evidence="10">
    <location>
        <begin position="436"/>
        <end position="447"/>
    </location>
</feature>
<evidence type="ECO:0000256" key="1">
    <source>
        <dbReference type="ARBA" id="ARBA00004604"/>
    </source>
</evidence>
<evidence type="ECO:0000256" key="5">
    <source>
        <dbReference type="ARBA" id="ARBA00022679"/>
    </source>
</evidence>
<comment type="function">
    <text evidence="9">S-adenosyl-L-methionine-dependent methyltransferase that specifically methylates the N(1) position of adenine in helix 25.1 in 25S rRNA. Required both for ribosomal 40S and 60S subunits biogenesis. Required for efficient pre-rRNA cleavage at site A2.</text>
</comment>
<protein>
    <recommendedName>
        <fullName evidence="8 9">Ribosomal RNA-processing protein 8</fullName>
        <ecNumber evidence="9">2.1.1.-</ecNumber>
    </recommendedName>
</protein>
<dbReference type="OrthoDB" id="10258825at2759"/>
<keyword evidence="6 9" id="KW-0949">S-adenosyl-L-methionine</keyword>
<evidence type="ECO:0000256" key="6">
    <source>
        <dbReference type="ARBA" id="ARBA00022691"/>
    </source>
</evidence>
<evidence type="ECO:0000256" key="7">
    <source>
        <dbReference type="ARBA" id="ARBA00023242"/>
    </source>
</evidence>
<feature type="compositionally biased region" description="Basic and acidic residues" evidence="10">
    <location>
        <begin position="20"/>
        <end position="31"/>
    </location>
</feature>
<dbReference type="SUPFAM" id="SSF53335">
    <property type="entry name" value="S-adenosyl-L-methionine-dependent methyltransferases"/>
    <property type="match status" value="1"/>
</dbReference>
<reference evidence="11 12" key="1">
    <citation type="journal article" date="2018" name="Front. Microbiol.">
        <title>Genome-Wide Analysis of Corynespora cassiicola Leaf Fall Disease Putative Effectors.</title>
        <authorList>
            <person name="Lopez D."/>
            <person name="Ribeiro S."/>
            <person name="Label P."/>
            <person name="Fumanal B."/>
            <person name="Venisse J.S."/>
            <person name="Kohler A."/>
            <person name="de Oliveira R.R."/>
            <person name="Labutti K."/>
            <person name="Lipzen A."/>
            <person name="Lail K."/>
            <person name="Bauer D."/>
            <person name="Ohm R.A."/>
            <person name="Barry K.W."/>
            <person name="Spatafora J."/>
            <person name="Grigoriev I.V."/>
            <person name="Martin F.M."/>
            <person name="Pujade-Renaud V."/>
        </authorList>
    </citation>
    <scope>NUCLEOTIDE SEQUENCE [LARGE SCALE GENOMIC DNA]</scope>
    <source>
        <strain evidence="11 12">Philippines</strain>
    </source>
</reference>
<sequence length="547" mass="59817">MFSVPGWNLSTPIATQVETPKPRDPAKEGKKAQKRKQKQQEQVNESNIGEYWEKVVEGKKGDDDTEKTDTAAAAPQAGEEAEEKRGKKRKRKGNKGEQGIADGDSKAQGANAEENGKDSDTKQAGSVKAAPEEAKRDKKKRKKENKAADTSKDPQEAFKAVPLESLIPEPKGLTPLQKSMRSKLASARFRHLNESLYTKPSKESLDLFKEDPSMFEDYHRGFAQQVEVWPENPVDGYVEAVITRGKARTKDPWKDKHRKNKKGKGPAPDTQDESSAVDVKPLPRNMKGLATIADLGCGTASLAYRLQSQFKPLNLNVQSFDLSQPSGPSKSLVTVADISALPLPDGSVDVAIFCLALMGVNWLDFIDEAWRILRWRGELWVSEIKSRFGRVSRAGKPPVNSIGSLKKKDKPKAKKKGAATKPEEEGIQGSEDEAELAEHVDGADGKEGTDVSAFIEVLRKRGFVLDAPPESPGKAIDLSNKMFVKMQFVKGTQPIRGKNASKDGGDKGAKGLQMGIKGKKFTAISDDNAGDGESDGKVLKPCLYKIR</sequence>
<evidence type="ECO:0000256" key="9">
    <source>
        <dbReference type="RuleBase" id="RU365074"/>
    </source>
</evidence>
<keyword evidence="7 9" id="KW-0539">Nucleus</keyword>
<evidence type="ECO:0000256" key="10">
    <source>
        <dbReference type="SAM" id="MobiDB-lite"/>
    </source>
</evidence>
<dbReference type="FunFam" id="1.10.10.2150:FF:000001">
    <property type="entry name" value="Ribosomal RNA-processing protein 8"/>
    <property type="match status" value="1"/>
</dbReference>
<dbReference type="Gene3D" id="1.10.10.2150">
    <property type="entry name" value="Ribosomal RNA-processing protein 8, N-terminal domain"/>
    <property type="match status" value="1"/>
</dbReference>
<comment type="similarity">
    <text evidence="2 9">Belongs to the methyltransferase superfamily. RRP8 family.</text>
</comment>
<dbReference type="GO" id="GO:0016433">
    <property type="term" value="F:rRNA (adenine) methyltransferase activity"/>
    <property type="evidence" value="ECO:0007669"/>
    <property type="project" value="TreeGrafter"/>
</dbReference>
<dbReference type="Proteomes" id="UP000240883">
    <property type="component" value="Unassembled WGS sequence"/>
</dbReference>
<dbReference type="AlphaFoldDB" id="A0A2T2NTS1"/>
<feature type="region of interest" description="Disordered" evidence="10">
    <location>
        <begin position="1"/>
        <end position="184"/>
    </location>
</feature>
<accession>A0A2T2NTS1</accession>
<dbReference type="InterPro" id="IPR029063">
    <property type="entry name" value="SAM-dependent_MTases_sf"/>
</dbReference>
<feature type="compositionally biased region" description="Basic and acidic residues" evidence="10">
    <location>
        <begin position="145"/>
        <end position="156"/>
    </location>
</feature>
<evidence type="ECO:0000256" key="2">
    <source>
        <dbReference type="ARBA" id="ARBA00006301"/>
    </source>
</evidence>
<comment type="subcellular location">
    <subcellularLocation>
        <location evidence="1 9">Nucleus</location>
        <location evidence="1 9">Nucleolus</location>
    </subcellularLocation>
</comment>
<keyword evidence="4 9" id="KW-0489">Methyltransferase</keyword>
<feature type="compositionally biased region" description="Basic residues" evidence="10">
    <location>
        <begin position="405"/>
        <end position="418"/>
    </location>
</feature>
<feature type="compositionally biased region" description="Basic and acidic residues" evidence="10">
    <location>
        <begin position="51"/>
        <end position="62"/>
    </location>
</feature>